<dbReference type="AlphaFoldDB" id="A0A948TF12"/>
<dbReference type="Pfam" id="PF00270">
    <property type="entry name" value="DEAD"/>
    <property type="match status" value="1"/>
</dbReference>
<dbReference type="GO" id="GO:0005829">
    <property type="term" value="C:cytosol"/>
    <property type="evidence" value="ECO:0007669"/>
    <property type="project" value="TreeGrafter"/>
</dbReference>
<name>A0A948TF12_9GAMM</name>
<evidence type="ECO:0000256" key="6">
    <source>
        <dbReference type="PROSITE-ProRule" id="PRU00552"/>
    </source>
</evidence>
<dbReference type="GO" id="GO:0003724">
    <property type="term" value="F:RNA helicase activity"/>
    <property type="evidence" value="ECO:0007669"/>
    <property type="project" value="InterPro"/>
</dbReference>
<organism evidence="12 13">
    <name type="scientific">Candidatus Anaerobiospirillum pullicola</name>
    <dbReference type="NCBI Taxonomy" id="2838451"/>
    <lineage>
        <taxon>Bacteria</taxon>
        <taxon>Pseudomonadati</taxon>
        <taxon>Pseudomonadota</taxon>
        <taxon>Gammaproteobacteria</taxon>
        <taxon>Aeromonadales</taxon>
        <taxon>Succinivibrionaceae</taxon>
        <taxon>Anaerobiospirillum</taxon>
    </lineage>
</organism>
<comment type="similarity">
    <text evidence="5 7">Belongs to the DEAD box helicase family.</text>
</comment>
<keyword evidence="4 7" id="KW-0067">ATP-binding</keyword>
<dbReference type="GO" id="GO:0005524">
    <property type="term" value="F:ATP binding"/>
    <property type="evidence" value="ECO:0007669"/>
    <property type="project" value="UniProtKB-KW"/>
</dbReference>
<feature type="region of interest" description="Disordered" evidence="8">
    <location>
        <begin position="415"/>
        <end position="498"/>
    </location>
</feature>
<evidence type="ECO:0000256" key="7">
    <source>
        <dbReference type="RuleBase" id="RU000492"/>
    </source>
</evidence>
<dbReference type="InterPro" id="IPR000629">
    <property type="entry name" value="RNA-helicase_DEAD-box_CS"/>
</dbReference>
<evidence type="ECO:0000256" key="5">
    <source>
        <dbReference type="ARBA" id="ARBA00038437"/>
    </source>
</evidence>
<dbReference type="SMART" id="SM00487">
    <property type="entry name" value="DEXDc"/>
    <property type="match status" value="1"/>
</dbReference>
<evidence type="ECO:0000256" key="2">
    <source>
        <dbReference type="ARBA" id="ARBA00022801"/>
    </source>
</evidence>
<dbReference type="Pfam" id="PF00271">
    <property type="entry name" value="Helicase_C"/>
    <property type="match status" value="1"/>
</dbReference>
<feature type="domain" description="DEAD-box RNA helicase Q" evidence="11">
    <location>
        <begin position="1"/>
        <end position="28"/>
    </location>
</feature>
<dbReference type="InterPro" id="IPR014001">
    <property type="entry name" value="Helicase_ATP-bd"/>
</dbReference>
<dbReference type="InterPro" id="IPR050079">
    <property type="entry name" value="DEAD_box_RNA_helicase"/>
</dbReference>
<dbReference type="InterPro" id="IPR044742">
    <property type="entry name" value="DEAD/DEAH_RhlB"/>
</dbReference>
<evidence type="ECO:0000259" key="10">
    <source>
        <dbReference type="PROSITE" id="PS51194"/>
    </source>
</evidence>
<reference evidence="12" key="2">
    <citation type="submission" date="2021-04" db="EMBL/GenBank/DDBJ databases">
        <authorList>
            <person name="Gilroy R."/>
        </authorList>
    </citation>
    <scope>NUCLEOTIDE SEQUENCE</scope>
    <source>
        <strain evidence="12">378</strain>
    </source>
</reference>
<comment type="caution">
    <text evidence="12">The sequence shown here is derived from an EMBL/GenBank/DDBJ whole genome shotgun (WGS) entry which is preliminary data.</text>
</comment>
<evidence type="ECO:0000259" key="9">
    <source>
        <dbReference type="PROSITE" id="PS51192"/>
    </source>
</evidence>
<dbReference type="PROSITE" id="PS00039">
    <property type="entry name" value="DEAD_ATP_HELICASE"/>
    <property type="match status" value="1"/>
</dbReference>
<dbReference type="PROSITE" id="PS51195">
    <property type="entry name" value="Q_MOTIF"/>
    <property type="match status" value="1"/>
</dbReference>
<dbReference type="Gene3D" id="3.40.50.300">
    <property type="entry name" value="P-loop containing nucleotide triphosphate hydrolases"/>
    <property type="match status" value="2"/>
</dbReference>
<feature type="domain" description="Helicase C-terminal" evidence="10">
    <location>
        <begin position="266"/>
        <end position="414"/>
    </location>
</feature>
<dbReference type="InterPro" id="IPR014014">
    <property type="entry name" value="RNA_helicase_DEAD_Q_motif"/>
</dbReference>
<dbReference type="EMBL" id="JAHLFE010000027">
    <property type="protein sequence ID" value="MBU3843542.1"/>
    <property type="molecule type" value="Genomic_DNA"/>
</dbReference>
<dbReference type="CDD" id="cd18787">
    <property type="entry name" value="SF2_C_DEAD"/>
    <property type="match status" value="1"/>
</dbReference>
<keyword evidence="3 7" id="KW-0347">Helicase</keyword>
<dbReference type="GO" id="GO:0003676">
    <property type="term" value="F:nucleic acid binding"/>
    <property type="evidence" value="ECO:0007669"/>
    <property type="project" value="InterPro"/>
</dbReference>
<evidence type="ECO:0000313" key="12">
    <source>
        <dbReference type="EMBL" id="MBU3843542.1"/>
    </source>
</evidence>
<proteinExistence type="inferred from homology"/>
<feature type="domain" description="Helicase ATP-binding" evidence="9">
    <location>
        <begin position="31"/>
        <end position="212"/>
    </location>
</feature>
<dbReference type="PANTHER" id="PTHR47959:SF1">
    <property type="entry name" value="ATP-DEPENDENT RNA HELICASE DBPA"/>
    <property type="match status" value="1"/>
</dbReference>
<dbReference type="Proteomes" id="UP000733611">
    <property type="component" value="Unassembled WGS sequence"/>
</dbReference>
<dbReference type="InterPro" id="IPR011545">
    <property type="entry name" value="DEAD/DEAH_box_helicase_dom"/>
</dbReference>
<keyword evidence="2 7" id="KW-0378">Hydrolase</keyword>
<feature type="compositionally biased region" description="Basic residues" evidence="8">
    <location>
        <begin position="444"/>
        <end position="456"/>
    </location>
</feature>
<dbReference type="GO" id="GO:0016787">
    <property type="term" value="F:hydrolase activity"/>
    <property type="evidence" value="ECO:0007669"/>
    <property type="project" value="UniProtKB-KW"/>
</dbReference>
<dbReference type="PROSITE" id="PS51194">
    <property type="entry name" value="HELICASE_CTER"/>
    <property type="match status" value="1"/>
</dbReference>
<reference evidence="12" key="1">
    <citation type="journal article" date="2021" name="PeerJ">
        <title>Extensive microbial diversity within the chicken gut microbiome revealed by metagenomics and culture.</title>
        <authorList>
            <person name="Gilroy R."/>
            <person name="Ravi A."/>
            <person name="Getino M."/>
            <person name="Pursley I."/>
            <person name="Horton D.L."/>
            <person name="Alikhan N.F."/>
            <person name="Baker D."/>
            <person name="Gharbi K."/>
            <person name="Hall N."/>
            <person name="Watson M."/>
            <person name="Adriaenssens E.M."/>
            <person name="Foster-Nyarko E."/>
            <person name="Jarju S."/>
            <person name="Secka A."/>
            <person name="Antonio M."/>
            <person name="Oren A."/>
            <person name="Chaudhuri R.R."/>
            <person name="La Ragione R."/>
            <person name="Hildebrand F."/>
            <person name="Pallen M.J."/>
        </authorList>
    </citation>
    <scope>NUCLEOTIDE SEQUENCE</scope>
    <source>
        <strain evidence="12">378</strain>
    </source>
</reference>
<accession>A0A948TF12</accession>
<evidence type="ECO:0000256" key="8">
    <source>
        <dbReference type="SAM" id="MobiDB-lite"/>
    </source>
</evidence>
<dbReference type="CDD" id="cd00268">
    <property type="entry name" value="DEADc"/>
    <property type="match status" value="1"/>
</dbReference>
<dbReference type="InterPro" id="IPR027417">
    <property type="entry name" value="P-loop_NTPase"/>
</dbReference>
<protein>
    <submittedName>
        <fullName evidence="12">DEAD/DEAH box helicase</fullName>
    </submittedName>
</protein>
<evidence type="ECO:0000256" key="4">
    <source>
        <dbReference type="ARBA" id="ARBA00022840"/>
    </source>
</evidence>
<evidence type="ECO:0000256" key="3">
    <source>
        <dbReference type="ARBA" id="ARBA00022806"/>
    </source>
</evidence>
<keyword evidence="1 7" id="KW-0547">Nucleotide-binding</keyword>
<evidence type="ECO:0000313" key="13">
    <source>
        <dbReference type="Proteomes" id="UP000733611"/>
    </source>
</evidence>
<evidence type="ECO:0000259" key="11">
    <source>
        <dbReference type="PROSITE" id="PS51195"/>
    </source>
</evidence>
<dbReference type="InterPro" id="IPR001650">
    <property type="entry name" value="Helicase_C-like"/>
</dbReference>
<dbReference type="SMART" id="SM00490">
    <property type="entry name" value="HELICc"/>
    <property type="match status" value="1"/>
</dbReference>
<dbReference type="PANTHER" id="PTHR47959">
    <property type="entry name" value="ATP-DEPENDENT RNA HELICASE RHLE-RELATED"/>
    <property type="match status" value="1"/>
</dbReference>
<dbReference type="PROSITE" id="PS51192">
    <property type="entry name" value="HELICASE_ATP_BIND_1"/>
    <property type="match status" value="1"/>
</dbReference>
<gene>
    <name evidence="12" type="ORF">H9847_01520</name>
</gene>
<dbReference type="SUPFAM" id="SSF52540">
    <property type="entry name" value="P-loop containing nucleoside triphosphate hydrolases"/>
    <property type="match status" value="1"/>
</dbReference>
<feature type="compositionally biased region" description="Low complexity" evidence="8">
    <location>
        <begin position="472"/>
        <end position="498"/>
    </location>
</feature>
<evidence type="ECO:0000256" key="1">
    <source>
        <dbReference type="ARBA" id="ARBA00022741"/>
    </source>
</evidence>
<sequence length="498" mass="54272">MFDEFALPGFLLDAVAQLGWEEPTTIQKLVLPPALEGRDVLGGAPTGTGKSAAFLLPIIARLAQRPRHGVQCIILEPTRELAEQISNVAQKLLQVQDEAISAAEGEITEPIGVATVIGGADRVRQRENLATIICATPGRLLEFLQKGWLDPKTVEILIIDEADRMLDMGFRDDIAAITRKLTERYQTMLFSATLEGYGVRDFARNVLNNPVEIILGANGSNLAAAAASGDEGAETEAVATGALEKLPELLQGRAYYAASDLQKDKILLHLLTTVKARAIVFVRTKDHLAHLSAFLKRQGMSFATLKGESSQLERTAALRRFRDGEVNLMLATDVASRGLDIDDVEYVYNYDLPQQSEIYVHRAGRTARAGAKGVVVSLVMATEFTALERIERYTQRPIERRAIKGLCASFAEVGANHQSEKKRSRANPHGGFAKKAASKDEQKPRKKVRLRDKKNKGKPDFAAKRAKKAARLQEQALAASAQDSSKAPSASAADAVKE</sequence>
<feature type="short sequence motif" description="Q motif" evidence="6">
    <location>
        <begin position="1"/>
        <end position="28"/>
    </location>
</feature>